<comment type="subcellular location">
    <subcellularLocation>
        <location evidence="1">Mitochondrion inner membrane</location>
        <topology evidence="1">Peripheral membrane protein</topology>
        <orientation evidence="1">Matrix side</orientation>
    </subcellularLocation>
</comment>
<evidence type="ECO:0000256" key="1">
    <source>
        <dbReference type="ARBA" id="ARBA00004443"/>
    </source>
</evidence>
<keyword evidence="7" id="KW-0249">Electron transport</keyword>
<keyword evidence="6" id="KW-0999">Mitochondrion inner membrane</keyword>
<evidence type="ECO:0000256" key="7">
    <source>
        <dbReference type="ARBA" id="ARBA00022982"/>
    </source>
</evidence>
<dbReference type="GO" id="GO:0005743">
    <property type="term" value="C:mitochondrial inner membrane"/>
    <property type="evidence" value="ECO:0007669"/>
    <property type="project" value="UniProtKB-SubCell"/>
</dbReference>
<dbReference type="STRING" id="7209.A0A1I7V840"/>
<dbReference type="PANTHER" id="PTHR13094:SF1">
    <property type="entry name" value="NADH DEHYDROGENASE [UBIQUINONE] 1 BETA SUBCOMPLEX SUBUNIT 10"/>
    <property type="match status" value="1"/>
</dbReference>
<evidence type="ECO:0000256" key="9">
    <source>
        <dbReference type="ARBA" id="ARBA00023136"/>
    </source>
</evidence>
<dbReference type="InterPro" id="IPR019377">
    <property type="entry name" value="NADH_UbQ_OxRdtase_su10"/>
</dbReference>
<sequence>MEFESSRDSTIAIKIKQLATNVYEFAVETEGITETMMGEEEKLSPRVYRRMEDRKAWDAYWQLRKLESEGSYYIRLLYYVHKAVDTPVTWFREKIVEPLNDKYRSPYYHRKLNRVPGIDECAVDDLSCFYEANTQFRLDKLVDQNILDILRLRLSRCMDYNAPNFVPCAKLIDDVEENELNFFIKYGEIGQEGDVRDAYMKQKHRMIWERRHPEIMKARAEACEEHKRRVANGEFDYSFWKKGFWHSDKSRMEMPNVVHHSKPSIEGDKPLSFDWQFYKKAKDDPEFLKEEKKKQSKATMFGPW</sequence>
<evidence type="ECO:0000256" key="4">
    <source>
        <dbReference type="ARBA" id="ARBA00022448"/>
    </source>
</evidence>
<dbReference type="Pfam" id="PF10249">
    <property type="entry name" value="NDUFB10"/>
    <property type="match status" value="1"/>
</dbReference>
<dbReference type="InterPro" id="IPR039993">
    <property type="entry name" value="NDUFB10"/>
</dbReference>
<evidence type="ECO:0000256" key="2">
    <source>
        <dbReference type="ARBA" id="ARBA00008317"/>
    </source>
</evidence>
<reference evidence="11" key="2">
    <citation type="submission" date="2016-11" db="UniProtKB">
        <authorList>
            <consortium name="WormBaseParasite"/>
        </authorList>
    </citation>
    <scope>IDENTIFICATION</scope>
</reference>
<evidence type="ECO:0000313" key="11">
    <source>
        <dbReference type="WBParaSite" id="EN70_10861"/>
    </source>
</evidence>
<keyword evidence="9" id="KW-0472">Membrane</keyword>
<evidence type="ECO:0000313" key="10">
    <source>
        <dbReference type="Proteomes" id="UP000095285"/>
    </source>
</evidence>
<keyword evidence="8" id="KW-0496">Mitochondrion</keyword>
<keyword evidence="5" id="KW-0679">Respiratory chain</keyword>
<dbReference type="WBParaSite" id="EN70_10861">
    <property type="protein sequence ID" value="EN70_10861"/>
    <property type="gene ID" value="EN70_10861"/>
</dbReference>
<evidence type="ECO:0000256" key="8">
    <source>
        <dbReference type="ARBA" id="ARBA00023128"/>
    </source>
</evidence>
<proteinExistence type="inferred from homology"/>
<organism evidence="10 11">
    <name type="scientific">Loa loa</name>
    <name type="common">Eye worm</name>
    <name type="synonym">Filaria loa</name>
    <dbReference type="NCBI Taxonomy" id="7209"/>
    <lineage>
        <taxon>Eukaryota</taxon>
        <taxon>Metazoa</taxon>
        <taxon>Ecdysozoa</taxon>
        <taxon>Nematoda</taxon>
        <taxon>Chromadorea</taxon>
        <taxon>Rhabditida</taxon>
        <taxon>Spirurina</taxon>
        <taxon>Spiruromorpha</taxon>
        <taxon>Filarioidea</taxon>
        <taxon>Onchocercidae</taxon>
        <taxon>Loa</taxon>
    </lineage>
</organism>
<dbReference type="AlphaFoldDB" id="A0A1I7V840"/>
<dbReference type="PANTHER" id="PTHR13094">
    <property type="entry name" value="NADH-UBIQUINONE OXIDOREDUCTASE PDSW SUBUNIT"/>
    <property type="match status" value="1"/>
</dbReference>
<reference evidence="10" key="1">
    <citation type="submission" date="2012-04" db="EMBL/GenBank/DDBJ databases">
        <title>The Genome Sequence of Loa loa.</title>
        <authorList>
            <consortium name="The Broad Institute Genome Sequencing Platform"/>
            <consortium name="Broad Institute Genome Sequencing Center for Infectious Disease"/>
            <person name="Nutman T.B."/>
            <person name="Fink D.L."/>
            <person name="Russ C."/>
            <person name="Young S."/>
            <person name="Zeng Q."/>
            <person name="Gargeya S."/>
            <person name="Alvarado L."/>
            <person name="Berlin A."/>
            <person name="Chapman S.B."/>
            <person name="Chen Z."/>
            <person name="Freedman E."/>
            <person name="Gellesch M."/>
            <person name="Goldberg J."/>
            <person name="Griggs A."/>
            <person name="Gujja S."/>
            <person name="Heilman E.R."/>
            <person name="Heiman D."/>
            <person name="Howarth C."/>
            <person name="Mehta T."/>
            <person name="Neiman D."/>
            <person name="Pearson M."/>
            <person name="Roberts A."/>
            <person name="Saif S."/>
            <person name="Shea T."/>
            <person name="Shenoy N."/>
            <person name="Sisk P."/>
            <person name="Stolte C."/>
            <person name="Sykes S."/>
            <person name="White J."/>
            <person name="Yandava C."/>
            <person name="Haas B."/>
            <person name="Henn M.R."/>
            <person name="Nusbaum C."/>
            <person name="Birren B."/>
        </authorList>
    </citation>
    <scope>NUCLEOTIDE SEQUENCE [LARGE SCALE GENOMIC DNA]</scope>
</reference>
<evidence type="ECO:0000256" key="6">
    <source>
        <dbReference type="ARBA" id="ARBA00022792"/>
    </source>
</evidence>
<accession>A0A1I7V840</accession>
<evidence type="ECO:0000256" key="3">
    <source>
        <dbReference type="ARBA" id="ARBA00014109"/>
    </source>
</evidence>
<keyword evidence="10" id="KW-1185">Reference proteome</keyword>
<dbReference type="Proteomes" id="UP000095285">
    <property type="component" value="Unassembled WGS sequence"/>
</dbReference>
<dbReference type="GO" id="GO:0045271">
    <property type="term" value="C:respiratory chain complex I"/>
    <property type="evidence" value="ECO:0007669"/>
    <property type="project" value="UniProtKB-ARBA"/>
</dbReference>
<evidence type="ECO:0000256" key="5">
    <source>
        <dbReference type="ARBA" id="ARBA00022660"/>
    </source>
</evidence>
<name>A0A1I7V840_LOALO</name>
<comment type="similarity">
    <text evidence="2">Belongs to the complex I NDUFB10 subunit family.</text>
</comment>
<keyword evidence="4" id="KW-0813">Transport</keyword>
<dbReference type="eggNOG" id="KOG4009">
    <property type="taxonomic scope" value="Eukaryota"/>
</dbReference>
<protein>
    <recommendedName>
        <fullName evidence="3">NADH dehydrogenase [ubiquinone] 1 beta subcomplex subunit 10</fullName>
    </recommendedName>
</protein>